<evidence type="ECO:0000256" key="1">
    <source>
        <dbReference type="ARBA" id="ARBA00011955"/>
    </source>
</evidence>
<dbReference type="Pfam" id="PF02424">
    <property type="entry name" value="ApbE"/>
    <property type="match status" value="1"/>
</dbReference>
<comment type="similarity">
    <text evidence="10">Belongs to the ApbE family.</text>
</comment>
<keyword evidence="4 10" id="KW-0808">Transferase</keyword>
<feature type="region of interest" description="Disordered" evidence="12">
    <location>
        <begin position="312"/>
        <end position="331"/>
    </location>
</feature>
<dbReference type="PIRSF" id="PIRSF006268">
    <property type="entry name" value="ApbE"/>
    <property type="match status" value="1"/>
</dbReference>
<proteinExistence type="inferred from homology"/>
<dbReference type="InterPro" id="IPR024932">
    <property type="entry name" value="ApbE"/>
</dbReference>
<dbReference type="RefSeq" id="WP_138085394.1">
    <property type="nucleotide sequence ID" value="NZ_VAUV01000004.1"/>
</dbReference>
<evidence type="ECO:0000256" key="9">
    <source>
        <dbReference type="ARBA" id="ARBA00048540"/>
    </source>
</evidence>
<reference evidence="13 14" key="1">
    <citation type="submission" date="2019-05" db="EMBL/GenBank/DDBJ databases">
        <title>Verrucobacter flavum gen. nov., sp. nov. a new member of the family Verrucomicrobiaceae.</title>
        <authorList>
            <person name="Szuroczki S."/>
            <person name="Abbaszade G."/>
            <person name="Szabo A."/>
            <person name="Felfoldi T."/>
            <person name="Schumann P."/>
            <person name="Boka K."/>
            <person name="Keki Z."/>
            <person name="Toumi M."/>
            <person name="Toth E."/>
        </authorList>
    </citation>
    <scope>NUCLEOTIDE SEQUENCE [LARGE SCALE GENOMIC DNA]</scope>
    <source>
        <strain evidence="13 14">MG-N-17</strain>
    </source>
</reference>
<feature type="binding site" evidence="11">
    <location>
        <position position="285"/>
    </location>
    <ligand>
        <name>Mg(2+)</name>
        <dbReference type="ChEBI" id="CHEBI:18420"/>
    </ligand>
</feature>
<evidence type="ECO:0000256" key="8">
    <source>
        <dbReference type="ARBA" id="ARBA00031306"/>
    </source>
</evidence>
<comment type="caution">
    <text evidence="13">The sequence shown here is derived from an EMBL/GenBank/DDBJ whole genome shotgun (WGS) entry which is preliminary data.</text>
</comment>
<accession>A0A5R8KJK9</accession>
<feature type="binding site" evidence="11">
    <location>
        <position position="281"/>
    </location>
    <ligand>
        <name>Mg(2+)</name>
        <dbReference type="ChEBI" id="CHEBI:18420"/>
    </ligand>
</feature>
<dbReference type="Proteomes" id="UP000306196">
    <property type="component" value="Unassembled WGS sequence"/>
</dbReference>
<sequence>MHVKICLLVIASLLSVPPAVEERFRFERPLMGTRFIVVVYANDQTVAANAANTAFELAENLNAVVSDYLPDSELASLTSKPIDTPISLSPLLYGLLDHSRRIAEATDGAFDPTLGSLTKLWRETRDHRCLPDPERLRTAQASVGWRHFSLDPTTRTITLHRQNMAFDLGGMAKGYAADLMLGSLASNGITKAMIAAGGDIRLGDPPPGRAGWRVALQTFDLARHDEVVTLSNAAVSTSGDLHQSVEIDGIRYSHILDPHTGLGLTRRIAAIAIADEAKLSDPFATAASVLGPDAGEKLRTFPGLRELKWRTPQDSLTQTLKNTPRNSRSTP</sequence>
<protein>
    <recommendedName>
        <fullName evidence="2 10">FAD:protein FMN transferase</fullName>
        <ecNumber evidence="1 10">2.7.1.180</ecNumber>
    </recommendedName>
    <alternativeName>
        <fullName evidence="8 10">Flavin transferase</fullName>
    </alternativeName>
</protein>
<feature type="binding site" evidence="11">
    <location>
        <position position="170"/>
    </location>
    <ligand>
        <name>Mg(2+)</name>
        <dbReference type="ChEBI" id="CHEBI:18420"/>
    </ligand>
</feature>
<keyword evidence="3 10" id="KW-0285">Flavoprotein</keyword>
<evidence type="ECO:0000313" key="13">
    <source>
        <dbReference type="EMBL" id="TLD71799.1"/>
    </source>
</evidence>
<dbReference type="GO" id="GO:0016740">
    <property type="term" value="F:transferase activity"/>
    <property type="evidence" value="ECO:0007669"/>
    <property type="project" value="UniProtKB-UniRule"/>
</dbReference>
<keyword evidence="6 10" id="KW-0274">FAD</keyword>
<evidence type="ECO:0000256" key="4">
    <source>
        <dbReference type="ARBA" id="ARBA00022679"/>
    </source>
</evidence>
<dbReference type="PANTHER" id="PTHR30040:SF2">
    <property type="entry name" value="FAD:PROTEIN FMN TRANSFERASE"/>
    <property type="match status" value="1"/>
</dbReference>
<dbReference type="InterPro" id="IPR003374">
    <property type="entry name" value="ApbE-like_sf"/>
</dbReference>
<evidence type="ECO:0000256" key="2">
    <source>
        <dbReference type="ARBA" id="ARBA00016337"/>
    </source>
</evidence>
<dbReference type="EMBL" id="VAUV01000004">
    <property type="protein sequence ID" value="TLD71799.1"/>
    <property type="molecule type" value="Genomic_DNA"/>
</dbReference>
<evidence type="ECO:0000256" key="12">
    <source>
        <dbReference type="SAM" id="MobiDB-lite"/>
    </source>
</evidence>
<evidence type="ECO:0000256" key="3">
    <source>
        <dbReference type="ARBA" id="ARBA00022630"/>
    </source>
</evidence>
<keyword evidence="7 10" id="KW-0460">Magnesium</keyword>
<dbReference type="PANTHER" id="PTHR30040">
    <property type="entry name" value="THIAMINE BIOSYNTHESIS LIPOPROTEIN APBE"/>
    <property type="match status" value="1"/>
</dbReference>
<evidence type="ECO:0000256" key="5">
    <source>
        <dbReference type="ARBA" id="ARBA00022723"/>
    </source>
</evidence>
<organism evidence="13 14">
    <name type="scientific">Phragmitibacter flavus</name>
    <dbReference type="NCBI Taxonomy" id="2576071"/>
    <lineage>
        <taxon>Bacteria</taxon>
        <taxon>Pseudomonadati</taxon>
        <taxon>Verrucomicrobiota</taxon>
        <taxon>Verrucomicrobiia</taxon>
        <taxon>Verrucomicrobiales</taxon>
        <taxon>Verrucomicrobiaceae</taxon>
        <taxon>Phragmitibacter</taxon>
    </lineage>
</organism>
<dbReference type="OrthoDB" id="9778595at2"/>
<comment type="catalytic activity">
    <reaction evidence="9 10">
        <text>L-threonyl-[protein] + FAD = FMN-L-threonyl-[protein] + AMP + H(+)</text>
        <dbReference type="Rhea" id="RHEA:36847"/>
        <dbReference type="Rhea" id="RHEA-COMP:11060"/>
        <dbReference type="Rhea" id="RHEA-COMP:11061"/>
        <dbReference type="ChEBI" id="CHEBI:15378"/>
        <dbReference type="ChEBI" id="CHEBI:30013"/>
        <dbReference type="ChEBI" id="CHEBI:57692"/>
        <dbReference type="ChEBI" id="CHEBI:74257"/>
        <dbReference type="ChEBI" id="CHEBI:456215"/>
        <dbReference type="EC" id="2.7.1.180"/>
    </reaction>
</comment>
<name>A0A5R8KJK9_9BACT</name>
<evidence type="ECO:0000256" key="6">
    <source>
        <dbReference type="ARBA" id="ARBA00022827"/>
    </source>
</evidence>
<dbReference type="Gene3D" id="3.10.520.10">
    <property type="entry name" value="ApbE-like domains"/>
    <property type="match status" value="1"/>
</dbReference>
<evidence type="ECO:0000313" key="14">
    <source>
        <dbReference type="Proteomes" id="UP000306196"/>
    </source>
</evidence>
<dbReference type="AlphaFoldDB" id="A0A5R8KJK9"/>
<dbReference type="SUPFAM" id="SSF143631">
    <property type="entry name" value="ApbE-like"/>
    <property type="match status" value="1"/>
</dbReference>
<dbReference type="EC" id="2.7.1.180" evidence="1 10"/>
<dbReference type="GO" id="GO:0046872">
    <property type="term" value="F:metal ion binding"/>
    <property type="evidence" value="ECO:0007669"/>
    <property type="project" value="UniProtKB-UniRule"/>
</dbReference>
<keyword evidence="14" id="KW-1185">Reference proteome</keyword>
<comment type="cofactor">
    <cofactor evidence="11">
        <name>Mg(2+)</name>
        <dbReference type="ChEBI" id="CHEBI:18420"/>
    </cofactor>
    <cofactor evidence="11">
        <name>Mn(2+)</name>
        <dbReference type="ChEBI" id="CHEBI:29035"/>
    </cofactor>
    <text evidence="11">Magnesium. Can also use manganese.</text>
</comment>
<evidence type="ECO:0000256" key="10">
    <source>
        <dbReference type="PIRNR" id="PIRNR006268"/>
    </source>
</evidence>
<evidence type="ECO:0000256" key="7">
    <source>
        <dbReference type="ARBA" id="ARBA00022842"/>
    </source>
</evidence>
<gene>
    <name evidence="13" type="ORF">FEM03_06580</name>
</gene>
<evidence type="ECO:0000256" key="11">
    <source>
        <dbReference type="PIRSR" id="PIRSR006268-2"/>
    </source>
</evidence>
<keyword evidence="5 10" id="KW-0479">Metal-binding</keyword>